<name>A0A1H1LPA3_9ACTN</name>
<proteinExistence type="predicted"/>
<feature type="domain" description="GP-PDE" evidence="2">
    <location>
        <begin position="52"/>
        <end position="291"/>
    </location>
</feature>
<dbReference type="EMBL" id="LT629749">
    <property type="protein sequence ID" value="SDR76207.1"/>
    <property type="molecule type" value="Genomic_DNA"/>
</dbReference>
<accession>A0A1H1LPA3</accession>
<dbReference type="Proteomes" id="UP000199092">
    <property type="component" value="Chromosome I"/>
</dbReference>
<sequence>MTSAPTRPPGSLSRRALLGGLLAGAATAAVGCAPSRGDGPAATVKDLLAQRPFYVAHRGGGGNWPEMTAYAYEQSSRLPGLHALEISVCLSADGVLVCSHDPSTARVTGVDHDIATTPWSTLSALQVSAARTTDPTQPSRPLTRFDDVVDAYADRFVLFVEPKVPAAAEPLMARLVGLGQPERVVWKQYVNSALFERAKGNGFGTWGYVLDQPSHLGANLERYAAAAHIDMLGVPREQPDAFVSAVTDAAVRNGKPAVMWALTSDEDRARALRLGCQGLMTSNIAGLLPPA</sequence>
<dbReference type="Pfam" id="PF03009">
    <property type="entry name" value="GDPD"/>
    <property type="match status" value="1"/>
</dbReference>
<dbReference type="InterPro" id="IPR006311">
    <property type="entry name" value="TAT_signal"/>
</dbReference>
<dbReference type="PROSITE" id="PS51318">
    <property type="entry name" value="TAT"/>
    <property type="match status" value="1"/>
</dbReference>
<evidence type="ECO:0000256" key="1">
    <source>
        <dbReference type="SAM" id="SignalP"/>
    </source>
</evidence>
<feature type="chain" id="PRO_5009253612" evidence="1">
    <location>
        <begin position="29"/>
        <end position="291"/>
    </location>
</feature>
<keyword evidence="4" id="KW-1185">Reference proteome</keyword>
<dbReference type="InterPro" id="IPR030395">
    <property type="entry name" value="GP_PDE_dom"/>
</dbReference>
<dbReference type="PROSITE" id="PS51257">
    <property type="entry name" value="PROKAR_LIPOPROTEIN"/>
    <property type="match status" value="1"/>
</dbReference>
<dbReference type="PANTHER" id="PTHR46211">
    <property type="entry name" value="GLYCEROPHOSPHORYL DIESTER PHOSPHODIESTERASE"/>
    <property type="match status" value="1"/>
</dbReference>
<dbReference type="InterPro" id="IPR017946">
    <property type="entry name" value="PLC-like_Pdiesterase_TIM-brl"/>
</dbReference>
<evidence type="ECO:0000313" key="4">
    <source>
        <dbReference type="Proteomes" id="UP000199092"/>
    </source>
</evidence>
<evidence type="ECO:0000313" key="3">
    <source>
        <dbReference type="EMBL" id="SDR76207.1"/>
    </source>
</evidence>
<feature type="signal peptide" evidence="1">
    <location>
        <begin position="1"/>
        <end position="28"/>
    </location>
</feature>
<protein>
    <submittedName>
        <fullName evidence="3">Glycerophosphoryl diester phosphodiesterase</fullName>
    </submittedName>
</protein>
<gene>
    <name evidence="3" type="ORF">SAMN04488543_0365</name>
</gene>
<dbReference type="PROSITE" id="PS51704">
    <property type="entry name" value="GP_PDE"/>
    <property type="match status" value="1"/>
</dbReference>
<dbReference type="AlphaFoldDB" id="A0A1H1LPA3"/>
<dbReference type="SUPFAM" id="SSF51695">
    <property type="entry name" value="PLC-like phosphodiesterases"/>
    <property type="match status" value="1"/>
</dbReference>
<dbReference type="GO" id="GO:0006629">
    <property type="term" value="P:lipid metabolic process"/>
    <property type="evidence" value="ECO:0007669"/>
    <property type="project" value="InterPro"/>
</dbReference>
<organism evidence="3 4">
    <name type="scientific">Friedmanniella luteola</name>
    <dbReference type="NCBI Taxonomy" id="546871"/>
    <lineage>
        <taxon>Bacteria</taxon>
        <taxon>Bacillati</taxon>
        <taxon>Actinomycetota</taxon>
        <taxon>Actinomycetes</taxon>
        <taxon>Propionibacteriales</taxon>
        <taxon>Nocardioidaceae</taxon>
        <taxon>Friedmanniella</taxon>
    </lineage>
</organism>
<reference evidence="3 4" key="1">
    <citation type="submission" date="2016-10" db="EMBL/GenBank/DDBJ databases">
        <authorList>
            <person name="de Groot N.N."/>
        </authorList>
    </citation>
    <scope>NUCLEOTIDE SEQUENCE [LARGE SCALE GENOMIC DNA]</scope>
    <source>
        <strain evidence="3 4">DSM 21741</strain>
    </source>
</reference>
<keyword evidence="1" id="KW-0732">Signal</keyword>
<dbReference type="STRING" id="546871.SAMN04488543_0365"/>
<dbReference type="OrthoDB" id="3268277at2"/>
<dbReference type="PANTHER" id="PTHR46211:SF14">
    <property type="entry name" value="GLYCEROPHOSPHODIESTER PHOSPHODIESTERASE"/>
    <property type="match status" value="1"/>
</dbReference>
<evidence type="ECO:0000259" key="2">
    <source>
        <dbReference type="PROSITE" id="PS51704"/>
    </source>
</evidence>
<dbReference type="Gene3D" id="3.20.20.190">
    <property type="entry name" value="Phosphatidylinositol (PI) phosphodiesterase"/>
    <property type="match status" value="1"/>
</dbReference>
<dbReference type="GO" id="GO:0008081">
    <property type="term" value="F:phosphoric diester hydrolase activity"/>
    <property type="evidence" value="ECO:0007669"/>
    <property type="project" value="InterPro"/>
</dbReference>
<dbReference type="RefSeq" id="WP_157720237.1">
    <property type="nucleotide sequence ID" value="NZ_LT629749.1"/>
</dbReference>